<dbReference type="OrthoDB" id="426718at2759"/>
<dbReference type="InterPro" id="IPR021838">
    <property type="entry name" value="DUF3431"/>
</dbReference>
<evidence type="ECO:0000313" key="2">
    <source>
        <dbReference type="Proteomes" id="UP000308549"/>
    </source>
</evidence>
<gene>
    <name evidence="1" type="ORF">B0A50_05059</name>
</gene>
<name>A0A4U0TVC4_9PEZI</name>
<comment type="caution">
    <text evidence="1">The sequence shown here is derived from an EMBL/GenBank/DDBJ whole genome shotgun (WGS) entry which is preliminary data.</text>
</comment>
<dbReference type="PANTHER" id="PTHR37490">
    <property type="entry name" value="EXPRESSED PROTEIN"/>
    <property type="match status" value="1"/>
</dbReference>
<sequence>MALSRQTTRLLGLFLIFIAILAMIASWRTDTLPSVDDLQGFKNNIGSLASLAALKHKSAYEIDPPPRGFHHGAIVIAGQNKTAQWWLDSLEHNYTTYLYNIDQPGKPDSQLPASKGHEAMVYLSFIIDHYDTLPWSMTFLHGHLQAWHQEDTAPNLIRTLNRTELALAGYISLRCDWFPSCPSELRPFDHDGIIWGDEGLHDETEKAVAQSWKQLFPHEKLPETLSSQCCAQFAVTRQAVWRRPKEDYERMRQWLLGTLMVDEMSGRVFEKLWAYIFTGEAVLCPAPQMCACRYFGRCEPQTWNEPPKGLVVPDWP</sequence>
<proteinExistence type="predicted"/>
<evidence type="ECO:0000313" key="1">
    <source>
        <dbReference type="EMBL" id="TKA26280.1"/>
    </source>
</evidence>
<dbReference type="PANTHER" id="PTHR37490:SF3">
    <property type="entry name" value="DUF3431 DOMAIN CONTAINING PROTEIN"/>
    <property type="match status" value="1"/>
</dbReference>
<organism evidence="1 2">
    <name type="scientific">Salinomyces thailandicus</name>
    <dbReference type="NCBI Taxonomy" id="706561"/>
    <lineage>
        <taxon>Eukaryota</taxon>
        <taxon>Fungi</taxon>
        <taxon>Dikarya</taxon>
        <taxon>Ascomycota</taxon>
        <taxon>Pezizomycotina</taxon>
        <taxon>Dothideomycetes</taxon>
        <taxon>Dothideomycetidae</taxon>
        <taxon>Mycosphaerellales</taxon>
        <taxon>Teratosphaeriaceae</taxon>
        <taxon>Salinomyces</taxon>
    </lineage>
</organism>
<protein>
    <submittedName>
        <fullName evidence="1">Uncharacterized protein</fullName>
    </submittedName>
</protein>
<reference evidence="1 2" key="1">
    <citation type="submission" date="2017-03" db="EMBL/GenBank/DDBJ databases">
        <title>Genomes of endolithic fungi from Antarctica.</title>
        <authorList>
            <person name="Coleine C."/>
            <person name="Masonjones S."/>
            <person name="Stajich J.E."/>
        </authorList>
    </citation>
    <scope>NUCLEOTIDE SEQUENCE [LARGE SCALE GENOMIC DNA]</scope>
    <source>
        <strain evidence="1 2">CCFEE 6315</strain>
    </source>
</reference>
<dbReference type="EMBL" id="NAJL01000029">
    <property type="protein sequence ID" value="TKA26280.1"/>
    <property type="molecule type" value="Genomic_DNA"/>
</dbReference>
<dbReference type="AlphaFoldDB" id="A0A4U0TVC4"/>
<keyword evidence="2" id="KW-1185">Reference proteome</keyword>
<accession>A0A4U0TVC4</accession>
<dbReference type="Proteomes" id="UP000308549">
    <property type="component" value="Unassembled WGS sequence"/>
</dbReference>
<dbReference type="Pfam" id="PF11913">
    <property type="entry name" value="DUF3431"/>
    <property type="match status" value="1"/>
</dbReference>